<sequence>MTPNVHGQVFICRHLQAGERKGPGDSGPTILHALKIYGAESTYEGKVSSYRKANSWEVGLERTRALAFTCASLFLGLRGFEEAVRVHAGILPFKAQLLQFRVFHLQSVRVSVTRLLRASSGRLNLMMKNAGVIAPLGVQRRRARVPYGRVLPGTLPPLQPPWAILALRQHARVALMSRRRLQ</sequence>
<keyword evidence="2" id="KW-1185">Reference proteome</keyword>
<name>A0A9P9WFJ5_9PEZI</name>
<evidence type="ECO:0000313" key="1">
    <source>
        <dbReference type="EMBL" id="KAI1861481.1"/>
    </source>
</evidence>
<reference evidence="1" key="1">
    <citation type="submission" date="2021-03" db="EMBL/GenBank/DDBJ databases">
        <title>Revisited historic fungal species revealed as producer of novel bioactive compounds through whole genome sequencing and comparative genomics.</title>
        <authorList>
            <person name="Vignolle G.A."/>
            <person name="Hochenegger N."/>
            <person name="Mach R.L."/>
            <person name="Mach-Aigner A.R."/>
            <person name="Javad Rahimi M."/>
            <person name="Salim K.A."/>
            <person name="Chan C.M."/>
            <person name="Lim L.B.L."/>
            <person name="Cai F."/>
            <person name="Druzhinina I.S."/>
            <person name="U'Ren J.M."/>
            <person name="Derntl C."/>
        </authorList>
    </citation>
    <scope>NUCLEOTIDE SEQUENCE</scope>
    <source>
        <strain evidence="1">TUCIM 5799</strain>
    </source>
</reference>
<accession>A0A9P9WFJ5</accession>
<dbReference type="Proteomes" id="UP000829685">
    <property type="component" value="Unassembled WGS sequence"/>
</dbReference>
<dbReference type="EMBL" id="JAFIMR010000029">
    <property type="protein sequence ID" value="KAI1861481.1"/>
    <property type="molecule type" value="Genomic_DNA"/>
</dbReference>
<organism evidence="1 2">
    <name type="scientific">Neoarthrinium moseri</name>
    <dbReference type="NCBI Taxonomy" id="1658444"/>
    <lineage>
        <taxon>Eukaryota</taxon>
        <taxon>Fungi</taxon>
        <taxon>Dikarya</taxon>
        <taxon>Ascomycota</taxon>
        <taxon>Pezizomycotina</taxon>
        <taxon>Sordariomycetes</taxon>
        <taxon>Xylariomycetidae</taxon>
        <taxon>Amphisphaeriales</taxon>
        <taxon>Apiosporaceae</taxon>
        <taxon>Neoarthrinium</taxon>
    </lineage>
</organism>
<comment type="caution">
    <text evidence="1">The sequence shown here is derived from an EMBL/GenBank/DDBJ whole genome shotgun (WGS) entry which is preliminary data.</text>
</comment>
<protein>
    <submittedName>
        <fullName evidence="1">Uncharacterized protein</fullName>
    </submittedName>
</protein>
<gene>
    <name evidence="1" type="ORF">JX265_009448</name>
</gene>
<evidence type="ECO:0000313" key="2">
    <source>
        <dbReference type="Proteomes" id="UP000829685"/>
    </source>
</evidence>
<proteinExistence type="predicted"/>
<dbReference type="AlphaFoldDB" id="A0A9P9WFJ5"/>